<accession>A0A4R6QP83</accession>
<proteinExistence type="predicted"/>
<protein>
    <submittedName>
        <fullName evidence="2">Uncharacterized protein</fullName>
    </submittedName>
</protein>
<keyword evidence="3" id="KW-1185">Reference proteome</keyword>
<dbReference type="Proteomes" id="UP000295361">
    <property type="component" value="Unassembled WGS sequence"/>
</dbReference>
<evidence type="ECO:0000313" key="2">
    <source>
        <dbReference type="EMBL" id="TDP71421.1"/>
    </source>
</evidence>
<sequence length="153" mass="16382">MNIWIRAAVALIACALAGTIGWWVQRPPASVQAATPLNQPRLEPPARGSAAVHDENMSKRVASRDPFGLARTVPLNAAAAVTTSGNAIVWRFAALVVRGNERYLLMTAADQMPLKVGVGEKLPDGSRVKAIKADHAEIQGPRGPTRKIYLTEP</sequence>
<dbReference type="EMBL" id="SNXS01000003">
    <property type="protein sequence ID" value="TDP71421.1"/>
    <property type="molecule type" value="Genomic_DNA"/>
</dbReference>
<dbReference type="InParanoid" id="A0A4R6QP83"/>
<gene>
    <name evidence="2" type="ORF">DES47_103402</name>
</gene>
<dbReference type="AlphaFoldDB" id="A0A4R6QP83"/>
<evidence type="ECO:0000313" key="3">
    <source>
        <dbReference type="Proteomes" id="UP000295361"/>
    </source>
</evidence>
<reference evidence="2 3" key="1">
    <citation type="submission" date="2019-03" db="EMBL/GenBank/DDBJ databases">
        <title>Genomic Encyclopedia of Type Strains, Phase IV (KMG-IV): sequencing the most valuable type-strain genomes for metagenomic binning, comparative biology and taxonomic classification.</title>
        <authorList>
            <person name="Goeker M."/>
        </authorList>
    </citation>
    <scope>NUCLEOTIDE SEQUENCE [LARGE SCALE GENOMIC DNA]</scope>
    <source>
        <strain evidence="2 3">DSM 16998</strain>
    </source>
</reference>
<organism evidence="2 3">
    <name type="scientific">Roseateles toxinivorans</name>
    <dbReference type="NCBI Taxonomy" id="270368"/>
    <lineage>
        <taxon>Bacteria</taxon>
        <taxon>Pseudomonadati</taxon>
        <taxon>Pseudomonadota</taxon>
        <taxon>Betaproteobacteria</taxon>
        <taxon>Burkholderiales</taxon>
        <taxon>Sphaerotilaceae</taxon>
        <taxon>Roseateles</taxon>
    </lineage>
</organism>
<feature type="region of interest" description="Disordered" evidence="1">
    <location>
        <begin position="38"/>
        <end position="57"/>
    </location>
</feature>
<dbReference type="RefSeq" id="WP_133701196.1">
    <property type="nucleotide sequence ID" value="NZ_SNXS01000003.1"/>
</dbReference>
<comment type="caution">
    <text evidence="2">The sequence shown here is derived from an EMBL/GenBank/DDBJ whole genome shotgun (WGS) entry which is preliminary data.</text>
</comment>
<evidence type="ECO:0000256" key="1">
    <source>
        <dbReference type="SAM" id="MobiDB-lite"/>
    </source>
</evidence>
<name>A0A4R6QP83_9BURK</name>